<accession>A0AAD7SKB9</accession>
<evidence type="ECO:0000313" key="1">
    <source>
        <dbReference type="EMBL" id="KAJ8403930.1"/>
    </source>
</evidence>
<comment type="caution">
    <text evidence="1">The sequence shown here is derived from an EMBL/GenBank/DDBJ whole genome shotgun (WGS) entry which is preliminary data.</text>
</comment>
<gene>
    <name evidence="1" type="ORF">AAFF_G00347980</name>
</gene>
<organism evidence="1 2">
    <name type="scientific">Aldrovandia affinis</name>
    <dbReference type="NCBI Taxonomy" id="143900"/>
    <lineage>
        <taxon>Eukaryota</taxon>
        <taxon>Metazoa</taxon>
        <taxon>Chordata</taxon>
        <taxon>Craniata</taxon>
        <taxon>Vertebrata</taxon>
        <taxon>Euteleostomi</taxon>
        <taxon>Actinopterygii</taxon>
        <taxon>Neopterygii</taxon>
        <taxon>Teleostei</taxon>
        <taxon>Notacanthiformes</taxon>
        <taxon>Halosauridae</taxon>
        <taxon>Aldrovandia</taxon>
    </lineage>
</organism>
<protein>
    <submittedName>
        <fullName evidence="1">Uncharacterized protein</fullName>
    </submittedName>
</protein>
<evidence type="ECO:0000313" key="2">
    <source>
        <dbReference type="Proteomes" id="UP001221898"/>
    </source>
</evidence>
<dbReference type="Proteomes" id="UP001221898">
    <property type="component" value="Unassembled WGS sequence"/>
</dbReference>
<dbReference type="EMBL" id="JAINUG010000056">
    <property type="protein sequence ID" value="KAJ8403930.1"/>
    <property type="molecule type" value="Genomic_DNA"/>
</dbReference>
<keyword evidence="2" id="KW-1185">Reference proteome</keyword>
<proteinExistence type="predicted"/>
<reference evidence="1" key="1">
    <citation type="journal article" date="2023" name="Science">
        <title>Genome structures resolve the early diversification of teleost fishes.</title>
        <authorList>
            <person name="Parey E."/>
            <person name="Louis A."/>
            <person name="Montfort J."/>
            <person name="Bouchez O."/>
            <person name="Roques C."/>
            <person name="Iampietro C."/>
            <person name="Lluch J."/>
            <person name="Castinel A."/>
            <person name="Donnadieu C."/>
            <person name="Desvignes T."/>
            <person name="Floi Bucao C."/>
            <person name="Jouanno E."/>
            <person name="Wen M."/>
            <person name="Mejri S."/>
            <person name="Dirks R."/>
            <person name="Jansen H."/>
            <person name="Henkel C."/>
            <person name="Chen W.J."/>
            <person name="Zahm M."/>
            <person name="Cabau C."/>
            <person name="Klopp C."/>
            <person name="Thompson A.W."/>
            <person name="Robinson-Rechavi M."/>
            <person name="Braasch I."/>
            <person name="Lecointre G."/>
            <person name="Bobe J."/>
            <person name="Postlethwait J.H."/>
            <person name="Berthelot C."/>
            <person name="Roest Crollius H."/>
            <person name="Guiguen Y."/>
        </authorList>
    </citation>
    <scope>NUCLEOTIDE SEQUENCE</scope>
    <source>
        <strain evidence="1">NC1722</strain>
    </source>
</reference>
<sequence>MVRRRVRQAESWHTGTERPGPFVCIQYNECFTWPESTTASRPFYHIPFNRVCNVQQPAPTSDIVMRIACMGVFPDLGRKENYSPKVEEWETGPFWAVF</sequence>
<dbReference type="AlphaFoldDB" id="A0AAD7SKB9"/>
<name>A0AAD7SKB9_9TELE</name>